<evidence type="ECO:0000313" key="6">
    <source>
        <dbReference type="Proteomes" id="UP000887565"/>
    </source>
</evidence>
<feature type="domain" description="CHORD" evidence="5">
    <location>
        <begin position="46"/>
        <end position="105"/>
    </location>
</feature>
<dbReference type="Proteomes" id="UP000887565">
    <property type="component" value="Unplaced"/>
</dbReference>
<dbReference type="InterPro" id="IPR007052">
    <property type="entry name" value="CS_dom"/>
</dbReference>
<evidence type="ECO:0000256" key="3">
    <source>
        <dbReference type="ARBA" id="ARBA00022833"/>
    </source>
</evidence>
<keyword evidence="2" id="KW-0677">Repeat</keyword>
<evidence type="ECO:0000313" key="7">
    <source>
        <dbReference type="WBParaSite" id="nRc.2.0.1.t31813-RA"/>
    </source>
</evidence>
<dbReference type="Pfam" id="PF04969">
    <property type="entry name" value="CS"/>
    <property type="match status" value="1"/>
</dbReference>
<dbReference type="PANTHER" id="PTHR46983">
    <property type="entry name" value="CYSTEINE AND HISTIDINE-RICH DOMAIN-CONTAINING PROTEIN 1"/>
    <property type="match status" value="1"/>
</dbReference>
<dbReference type="PROSITE" id="PS51401">
    <property type="entry name" value="CHORD"/>
    <property type="match status" value="1"/>
</dbReference>
<keyword evidence="1" id="KW-0479">Metal-binding</keyword>
<dbReference type="PANTHER" id="PTHR46983:SF3">
    <property type="entry name" value="CHPADIPLOID STATE MAINTENANCE PROTEIN CHPA"/>
    <property type="match status" value="1"/>
</dbReference>
<dbReference type="Gene3D" id="4.10.1130.20">
    <property type="match status" value="1"/>
</dbReference>
<proteinExistence type="predicted"/>
<protein>
    <submittedName>
        <fullName evidence="7">Cysteine and histidine-rich domain-containing protein 1</fullName>
    </submittedName>
</protein>
<dbReference type="SUPFAM" id="SSF49764">
    <property type="entry name" value="HSP20-like chaperones"/>
    <property type="match status" value="1"/>
</dbReference>
<evidence type="ECO:0000256" key="2">
    <source>
        <dbReference type="ARBA" id="ARBA00022737"/>
    </source>
</evidence>
<dbReference type="InterPro" id="IPR007051">
    <property type="entry name" value="CHORD_dom"/>
</dbReference>
<accession>A0A915K1W4</accession>
<dbReference type="Pfam" id="PF04968">
    <property type="entry name" value="CHORD"/>
    <property type="match status" value="1"/>
</dbReference>
<dbReference type="AlphaFoldDB" id="A0A915K1W4"/>
<keyword evidence="3" id="KW-0862">Zinc</keyword>
<dbReference type="PROSITE" id="PS51203">
    <property type="entry name" value="CS"/>
    <property type="match status" value="1"/>
</dbReference>
<dbReference type="Gene3D" id="2.60.40.790">
    <property type="match status" value="1"/>
</dbReference>
<feature type="domain" description="CS" evidence="4">
    <location>
        <begin position="117"/>
        <end position="207"/>
    </location>
</feature>
<dbReference type="InterPro" id="IPR039790">
    <property type="entry name" value="CHRD1"/>
</dbReference>
<reference evidence="7" key="1">
    <citation type="submission" date="2022-11" db="UniProtKB">
        <authorList>
            <consortium name="WormBaseParasite"/>
        </authorList>
    </citation>
    <scope>IDENTIFICATION</scope>
</reference>
<dbReference type="WBParaSite" id="nRc.2.0.1.t31813-RA">
    <property type="protein sequence ID" value="nRc.2.0.1.t31813-RA"/>
    <property type="gene ID" value="nRc.2.0.1.g31813"/>
</dbReference>
<sequence>MGLNVDFQKEGEPSTHFLNGQVKRGLEVLSPDVNDKNKEIPIGTQCRNPACTKTYDKNFDPNETCWYHSGTAIFHEGMKYWSCCQRKTSDFESFLQQEGCTSGRHCFRIDKNEVKNQNNCRYDWHQTGDDLYVTIYGKLSQPADSWFECDQVNLKAHVEYDDGDSIFNLDVPLWGAINVDNSQVTMTAAKVEICMKKSEKVSWPKLIFVEQTPVEKLNNN</sequence>
<dbReference type="InterPro" id="IPR008978">
    <property type="entry name" value="HSP20-like_chaperone"/>
</dbReference>
<keyword evidence="6" id="KW-1185">Reference proteome</keyword>
<dbReference type="OMA" id="DFLSIVX"/>
<organism evidence="6 7">
    <name type="scientific">Romanomermis culicivorax</name>
    <name type="common">Nematode worm</name>
    <dbReference type="NCBI Taxonomy" id="13658"/>
    <lineage>
        <taxon>Eukaryota</taxon>
        <taxon>Metazoa</taxon>
        <taxon>Ecdysozoa</taxon>
        <taxon>Nematoda</taxon>
        <taxon>Enoplea</taxon>
        <taxon>Dorylaimia</taxon>
        <taxon>Mermithida</taxon>
        <taxon>Mermithoidea</taxon>
        <taxon>Mermithidae</taxon>
        <taxon>Romanomermis</taxon>
    </lineage>
</organism>
<evidence type="ECO:0000259" key="5">
    <source>
        <dbReference type="PROSITE" id="PS51401"/>
    </source>
</evidence>
<dbReference type="GO" id="GO:0046872">
    <property type="term" value="F:metal ion binding"/>
    <property type="evidence" value="ECO:0007669"/>
    <property type="project" value="UniProtKB-KW"/>
</dbReference>
<evidence type="ECO:0000256" key="1">
    <source>
        <dbReference type="ARBA" id="ARBA00022723"/>
    </source>
</evidence>
<evidence type="ECO:0000259" key="4">
    <source>
        <dbReference type="PROSITE" id="PS51203"/>
    </source>
</evidence>
<name>A0A915K1W4_ROMCU</name>